<keyword evidence="10" id="KW-1185">Reference proteome</keyword>
<evidence type="ECO:0000256" key="6">
    <source>
        <dbReference type="SAM" id="MobiDB-lite"/>
    </source>
</evidence>
<name>A0A934SB38_9RHOB</name>
<dbReference type="PANTHER" id="PTHR11575">
    <property type="entry name" value="5'-NUCLEOTIDASE-RELATED"/>
    <property type="match status" value="1"/>
</dbReference>
<evidence type="ECO:0000256" key="2">
    <source>
        <dbReference type="ARBA" id="ARBA00022723"/>
    </source>
</evidence>
<dbReference type="PRINTS" id="PR01607">
    <property type="entry name" value="APYRASEFAMLY"/>
</dbReference>
<proteinExistence type="inferred from homology"/>
<feature type="domain" description="Calcineurin-like phosphoesterase" evidence="7">
    <location>
        <begin position="31"/>
        <end position="267"/>
    </location>
</feature>
<feature type="region of interest" description="Disordered" evidence="6">
    <location>
        <begin position="1"/>
        <end position="23"/>
    </location>
</feature>
<dbReference type="GO" id="GO:0016787">
    <property type="term" value="F:hydrolase activity"/>
    <property type="evidence" value="ECO:0007669"/>
    <property type="project" value="UniProtKB-KW"/>
</dbReference>
<dbReference type="AlphaFoldDB" id="A0A934SB38"/>
<keyword evidence="4 5" id="KW-0547">Nucleotide-binding</keyword>
<dbReference type="InterPro" id="IPR008334">
    <property type="entry name" value="5'-Nucleotdase_C"/>
</dbReference>
<dbReference type="PANTHER" id="PTHR11575:SF6">
    <property type="entry name" value="2',3'-CYCLIC-NUCLEOTIDE 2'-PHOSPHODIESTERASE_3'-NUCLEOTIDASE"/>
    <property type="match status" value="1"/>
</dbReference>
<dbReference type="GO" id="GO:0000166">
    <property type="term" value="F:nucleotide binding"/>
    <property type="evidence" value="ECO:0007669"/>
    <property type="project" value="UniProtKB-KW"/>
</dbReference>
<dbReference type="Gene3D" id="3.90.780.10">
    <property type="entry name" value="5'-Nucleotidase, C-terminal domain"/>
    <property type="match status" value="1"/>
</dbReference>
<dbReference type="GO" id="GO:0030288">
    <property type="term" value="C:outer membrane-bounded periplasmic space"/>
    <property type="evidence" value="ECO:0007669"/>
    <property type="project" value="TreeGrafter"/>
</dbReference>
<dbReference type="InterPro" id="IPR004843">
    <property type="entry name" value="Calcineurin-like_PHP"/>
</dbReference>
<dbReference type="NCBIfam" id="NF006938">
    <property type="entry name" value="PRK09420.1"/>
    <property type="match status" value="1"/>
</dbReference>
<comment type="similarity">
    <text evidence="1 5">Belongs to the 5'-nucleotidase family.</text>
</comment>
<comment type="caution">
    <text evidence="9">The sequence shown here is derived from an EMBL/GenBank/DDBJ whole genome shotgun (WGS) entry which is preliminary data.</text>
</comment>
<dbReference type="CDD" id="cd07410">
    <property type="entry name" value="MPP_CpdB_N"/>
    <property type="match status" value="1"/>
</dbReference>
<dbReference type="Proteomes" id="UP000640485">
    <property type="component" value="Unassembled WGS sequence"/>
</dbReference>
<dbReference type="SUPFAM" id="SSF55816">
    <property type="entry name" value="5'-nucleotidase (syn. UDP-sugar hydrolase), C-terminal domain"/>
    <property type="match status" value="1"/>
</dbReference>
<dbReference type="Pfam" id="PF00149">
    <property type="entry name" value="Metallophos"/>
    <property type="match status" value="1"/>
</dbReference>
<dbReference type="GO" id="GO:0009166">
    <property type="term" value="P:nucleotide catabolic process"/>
    <property type="evidence" value="ECO:0007669"/>
    <property type="project" value="InterPro"/>
</dbReference>
<evidence type="ECO:0000313" key="10">
    <source>
        <dbReference type="Proteomes" id="UP000640485"/>
    </source>
</evidence>
<evidence type="ECO:0000313" key="9">
    <source>
        <dbReference type="EMBL" id="MBK4215660.1"/>
    </source>
</evidence>
<evidence type="ECO:0000256" key="3">
    <source>
        <dbReference type="ARBA" id="ARBA00022729"/>
    </source>
</evidence>
<evidence type="ECO:0000259" key="7">
    <source>
        <dbReference type="Pfam" id="PF00149"/>
    </source>
</evidence>
<keyword evidence="2" id="KW-0479">Metal-binding</keyword>
<reference evidence="9" key="1">
    <citation type="submission" date="2021-01" db="EMBL/GenBank/DDBJ databases">
        <title>Paracoccus amoyensis sp. nov., isolated from the surface seawater along the coast of Xiamen Island, China.</title>
        <authorList>
            <person name="Lyu L."/>
        </authorList>
    </citation>
    <scope>NUCLEOTIDE SEQUENCE</scope>
    <source>
        <strain evidence="9">MJ17</strain>
    </source>
</reference>
<dbReference type="Pfam" id="PF02872">
    <property type="entry name" value="5_nucleotid_C"/>
    <property type="match status" value="1"/>
</dbReference>
<dbReference type="GO" id="GO:0046872">
    <property type="term" value="F:metal ion binding"/>
    <property type="evidence" value="ECO:0007669"/>
    <property type="project" value="UniProtKB-KW"/>
</dbReference>
<keyword evidence="3" id="KW-0732">Signal</keyword>
<sequence length="637" mass="68979">MSVVRGPDGRTTDDPVPDPPRISGSGLAVPLRILATTDMHMNVLPFNYLTAQASDRLGLARTASLIEARRAEVRNCLLLDNGDFLQGTPMGDYVAQKAEAASHNRDPHPAIAAMNALNYDAASLGNHDFTFGLAYLRQVTAQARFPFLAANLEVLRGKGFAGYVILRRMVTDGRGQQVPLNIGIVGFLPPQTVDWDCDLSAELACDDILASARKIIPEMRMNGAQIIVALAHSGIGSTRPSPRMENAAAALAGVEGIDAIVAGHTHEVFPSQTFAASAGIDPVRGTLLGKPAVMAGFGGSHLGVIDLTLMPRDGGWRVAAFTVRSEAVPANMPASPEIARPVLTTHRATLRHLRRRVGRIESPLNSYFSLIGHDPGLQLVNMAQRWHVRSRLRGTEWEGLPLLSAAAPFRAGGRGGPDYYTDVSAGRLSLRNLADLYTFPNRICAVRISGAQLRGWLERSASLFLPVQPGSKDAPLLDPDFPCYNFDVIDGVTWQIDLSRPARFTADGDLAHPDSQRIVGLRWRGLPVGDEDAFLLATNSFRLSTCGLFSPLVSGNQVALAEGRLTRDILRHYVRIRRRIAVSGAALWSFRPMPGTSVRFETGPRGLTHLADVEGLQSRLELAGHSDDGFARLRLHL</sequence>
<evidence type="ECO:0000259" key="8">
    <source>
        <dbReference type="Pfam" id="PF02872"/>
    </source>
</evidence>
<evidence type="ECO:0000256" key="4">
    <source>
        <dbReference type="ARBA" id="ARBA00022741"/>
    </source>
</evidence>
<dbReference type="InterPro" id="IPR006179">
    <property type="entry name" value="5_nucleotidase/apyrase"/>
</dbReference>
<accession>A0A934SB38</accession>
<dbReference type="InterPro" id="IPR029052">
    <property type="entry name" value="Metallo-depent_PP-like"/>
</dbReference>
<dbReference type="EMBL" id="JAEPRQ010000002">
    <property type="protein sequence ID" value="MBK4215660.1"/>
    <property type="molecule type" value="Genomic_DNA"/>
</dbReference>
<feature type="domain" description="5'-Nucleotidase C-terminal" evidence="8">
    <location>
        <begin position="421"/>
        <end position="549"/>
    </location>
</feature>
<dbReference type="Gene3D" id="3.60.21.10">
    <property type="match status" value="1"/>
</dbReference>
<keyword evidence="5" id="KW-0378">Hydrolase</keyword>
<evidence type="ECO:0000256" key="1">
    <source>
        <dbReference type="ARBA" id="ARBA00006654"/>
    </source>
</evidence>
<organism evidence="9 10">
    <name type="scientific">Paracoccus caeni</name>
    <dbReference type="NCBI Taxonomy" id="657651"/>
    <lineage>
        <taxon>Bacteria</taxon>
        <taxon>Pseudomonadati</taxon>
        <taxon>Pseudomonadota</taxon>
        <taxon>Alphaproteobacteria</taxon>
        <taxon>Rhodobacterales</taxon>
        <taxon>Paracoccaceae</taxon>
        <taxon>Paracoccus</taxon>
    </lineage>
</organism>
<gene>
    <name evidence="9" type="ORF">JJJ17_06960</name>
</gene>
<dbReference type="SUPFAM" id="SSF56300">
    <property type="entry name" value="Metallo-dependent phosphatases"/>
    <property type="match status" value="1"/>
</dbReference>
<evidence type="ECO:0000256" key="5">
    <source>
        <dbReference type="RuleBase" id="RU362119"/>
    </source>
</evidence>
<protein>
    <submittedName>
        <fullName evidence="9">Bifunctional 2',3'-cyclic-nucleotide 2'-phosphodiesterase/3'-nucleotidase</fullName>
    </submittedName>
</protein>
<dbReference type="InterPro" id="IPR041827">
    <property type="entry name" value="CpdB_N"/>
</dbReference>
<dbReference type="InterPro" id="IPR036907">
    <property type="entry name" value="5'-Nucleotdase_C_sf"/>
</dbReference>